<proteinExistence type="predicted"/>
<evidence type="ECO:0000313" key="2">
    <source>
        <dbReference type="Proteomes" id="UP000253551"/>
    </source>
</evidence>
<dbReference type="AlphaFoldDB" id="A0A367KHJ6"/>
<keyword evidence="2" id="KW-1185">Reference proteome</keyword>
<name>A0A367KHJ6_RHIST</name>
<reference evidence="1 2" key="1">
    <citation type="journal article" date="2018" name="G3 (Bethesda)">
        <title>Phylogenetic and Phylogenomic Definition of Rhizopus Species.</title>
        <authorList>
            <person name="Gryganskyi A.P."/>
            <person name="Golan J."/>
            <person name="Dolatabadi S."/>
            <person name="Mondo S."/>
            <person name="Robb S."/>
            <person name="Idnurm A."/>
            <person name="Muszewska A."/>
            <person name="Steczkiewicz K."/>
            <person name="Masonjones S."/>
            <person name="Liao H.L."/>
            <person name="Gajdeczka M.T."/>
            <person name="Anike F."/>
            <person name="Vuek A."/>
            <person name="Anishchenko I.M."/>
            <person name="Voigt K."/>
            <person name="de Hoog G.S."/>
            <person name="Smith M.E."/>
            <person name="Heitman J."/>
            <person name="Vilgalys R."/>
            <person name="Stajich J.E."/>
        </authorList>
    </citation>
    <scope>NUCLEOTIDE SEQUENCE [LARGE SCALE GENOMIC DNA]</scope>
    <source>
        <strain evidence="1 2">LSU 92-RS-03</strain>
    </source>
</reference>
<evidence type="ECO:0000313" key="1">
    <source>
        <dbReference type="EMBL" id="RCI01703.1"/>
    </source>
</evidence>
<dbReference type="EMBL" id="PJQM01001702">
    <property type="protein sequence ID" value="RCI01703.1"/>
    <property type="molecule type" value="Genomic_DNA"/>
</dbReference>
<gene>
    <name evidence="1" type="ORF">CU098_008381</name>
</gene>
<sequence>MGSTERLCLKANPIMLSKPWQRRLIYLDGRLNNTIREYKQHPDTLHLLLTDVNAYITAIQRETSEITIYKYLQIRRQIQQQSWWDL</sequence>
<accession>A0A367KHJ6</accession>
<protein>
    <submittedName>
        <fullName evidence="1">Uncharacterized protein</fullName>
    </submittedName>
</protein>
<organism evidence="1 2">
    <name type="scientific">Rhizopus stolonifer</name>
    <name type="common">Rhizopus nigricans</name>
    <dbReference type="NCBI Taxonomy" id="4846"/>
    <lineage>
        <taxon>Eukaryota</taxon>
        <taxon>Fungi</taxon>
        <taxon>Fungi incertae sedis</taxon>
        <taxon>Mucoromycota</taxon>
        <taxon>Mucoromycotina</taxon>
        <taxon>Mucoromycetes</taxon>
        <taxon>Mucorales</taxon>
        <taxon>Mucorineae</taxon>
        <taxon>Rhizopodaceae</taxon>
        <taxon>Rhizopus</taxon>
    </lineage>
</organism>
<dbReference type="Proteomes" id="UP000253551">
    <property type="component" value="Unassembled WGS sequence"/>
</dbReference>
<comment type="caution">
    <text evidence="1">The sequence shown here is derived from an EMBL/GenBank/DDBJ whole genome shotgun (WGS) entry which is preliminary data.</text>
</comment>